<evidence type="ECO:0000259" key="2">
    <source>
        <dbReference type="Pfam" id="PF06724"/>
    </source>
</evidence>
<dbReference type="Proteomes" id="UP000542210">
    <property type="component" value="Unassembled WGS sequence"/>
</dbReference>
<dbReference type="Pfam" id="PF06724">
    <property type="entry name" value="DUF1206"/>
    <property type="match status" value="3"/>
</dbReference>
<comment type="caution">
    <text evidence="3">The sequence shown here is derived from an EMBL/GenBank/DDBJ whole genome shotgun (WGS) entry which is preliminary data.</text>
</comment>
<protein>
    <recommendedName>
        <fullName evidence="2">DUF1206 domain-containing protein</fullName>
    </recommendedName>
</protein>
<feature type="transmembrane region" description="Helical" evidence="1">
    <location>
        <begin position="202"/>
        <end position="226"/>
    </location>
</feature>
<dbReference type="EMBL" id="JACHND010000001">
    <property type="protein sequence ID" value="MBB4704051.1"/>
    <property type="molecule type" value="Genomic_DNA"/>
</dbReference>
<feature type="domain" description="DUF1206" evidence="2">
    <location>
        <begin position="30"/>
        <end position="97"/>
    </location>
</feature>
<feature type="transmembrane region" description="Helical" evidence="1">
    <location>
        <begin position="75"/>
        <end position="92"/>
    </location>
</feature>
<dbReference type="AlphaFoldDB" id="A0A7W7GEH9"/>
<feature type="transmembrane region" description="Helical" evidence="1">
    <location>
        <begin position="152"/>
        <end position="173"/>
    </location>
</feature>
<dbReference type="InterPro" id="IPR009597">
    <property type="entry name" value="DUF1206"/>
</dbReference>
<name>A0A7W7GEH9_9ACTN</name>
<evidence type="ECO:0000313" key="3">
    <source>
        <dbReference type="EMBL" id="MBB4704051.1"/>
    </source>
</evidence>
<feature type="transmembrane region" description="Helical" evidence="1">
    <location>
        <begin position="113"/>
        <end position="132"/>
    </location>
</feature>
<feature type="transmembrane region" description="Helical" evidence="1">
    <location>
        <begin position="36"/>
        <end position="55"/>
    </location>
</feature>
<reference evidence="3 4" key="1">
    <citation type="submission" date="2020-08" db="EMBL/GenBank/DDBJ databases">
        <title>Sequencing the genomes of 1000 actinobacteria strains.</title>
        <authorList>
            <person name="Klenk H.-P."/>
        </authorList>
    </citation>
    <scope>NUCLEOTIDE SEQUENCE [LARGE SCALE GENOMIC DNA]</scope>
    <source>
        <strain evidence="3 4">DSM 45784</strain>
    </source>
</reference>
<keyword evidence="1" id="KW-0812">Transmembrane</keyword>
<feature type="transmembrane region" description="Helical" evidence="1">
    <location>
        <begin position="246"/>
        <end position="267"/>
    </location>
</feature>
<keyword evidence="1" id="KW-1133">Transmembrane helix</keyword>
<feature type="domain" description="DUF1206" evidence="2">
    <location>
        <begin position="203"/>
        <end position="272"/>
    </location>
</feature>
<organism evidence="3 4">
    <name type="scientific">Sphaerisporangium siamense</name>
    <dbReference type="NCBI Taxonomy" id="795645"/>
    <lineage>
        <taxon>Bacteria</taxon>
        <taxon>Bacillati</taxon>
        <taxon>Actinomycetota</taxon>
        <taxon>Actinomycetes</taxon>
        <taxon>Streptosporangiales</taxon>
        <taxon>Streptosporangiaceae</taxon>
        <taxon>Sphaerisporangium</taxon>
    </lineage>
</organism>
<keyword evidence="1" id="KW-0472">Membrane</keyword>
<accession>A0A7W7GEH9</accession>
<feature type="domain" description="DUF1206" evidence="2">
    <location>
        <begin position="109"/>
        <end position="177"/>
    </location>
</feature>
<evidence type="ECO:0000313" key="4">
    <source>
        <dbReference type="Proteomes" id="UP000542210"/>
    </source>
</evidence>
<evidence type="ECO:0000256" key="1">
    <source>
        <dbReference type="SAM" id="Phobius"/>
    </source>
</evidence>
<sequence>MNSVASAGNQARGTARQVTNTRTFDRLARFGMACRGALYALIGILALQIAFGGGGEEADKTGAVRTVAEQPFGTALLWLMAVGFVALALWQLSEAVMGTALDAKDRVEAASRTVVYALVVGSILSLLLRGSAGRSTDEQSKDLTATVMEWPGGRLIVGAIGLGIMALGAYWIYQGVKKKFLEHLRTGEMSPRTRNIVEKLGMVGYCARGVIALAAGVFFIRAAIVYDPDKAKGIDATLRSFADTPLGPWLLAVVALGVVLFAAYCFCEARWRRT</sequence>
<dbReference type="RefSeq" id="WP_184884864.1">
    <property type="nucleotide sequence ID" value="NZ_BOOV01000002.1"/>
</dbReference>
<keyword evidence="4" id="KW-1185">Reference proteome</keyword>
<proteinExistence type="predicted"/>
<gene>
    <name evidence="3" type="ORF">BJ982_005595</name>
</gene>